<evidence type="ECO:0000313" key="2">
    <source>
        <dbReference type="EMBL" id="BDW85682.1"/>
    </source>
</evidence>
<dbReference type="RefSeq" id="WP_338271486.1">
    <property type="nucleotide sequence ID" value="NZ_AP027266.1"/>
</dbReference>
<feature type="coiled-coil region" evidence="1">
    <location>
        <begin position="47"/>
        <end position="164"/>
    </location>
</feature>
<keyword evidence="3" id="KW-1185">Reference proteome</keyword>
<proteinExistence type="predicted"/>
<organism evidence="2 3">
    <name type="scientific">Roseicyclus marinus</name>
    <dbReference type="NCBI Taxonomy" id="2161673"/>
    <lineage>
        <taxon>Bacteria</taxon>
        <taxon>Pseudomonadati</taxon>
        <taxon>Pseudomonadota</taxon>
        <taxon>Alphaproteobacteria</taxon>
        <taxon>Rhodobacterales</taxon>
        <taxon>Roseobacteraceae</taxon>
        <taxon>Roseicyclus</taxon>
    </lineage>
</organism>
<dbReference type="AlphaFoldDB" id="A0AA48H587"/>
<dbReference type="EMBL" id="AP027266">
    <property type="protein sequence ID" value="BDW85682.1"/>
    <property type="molecule type" value="Genomic_DNA"/>
</dbReference>
<evidence type="ECO:0000256" key="1">
    <source>
        <dbReference type="SAM" id="Coils"/>
    </source>
</evidence>
<reference evidence="2 3" key="1">
    <citation type="submission" date="2023-01" db="EMBL/GenBank/DDBJ databases">
        <title>Complete genome sequence of Roseicyclus marinus strain Dej080120_10.</title>
        <authorList>
            <person name="Ueki S."/>
            <person name="Maruyama F."/>
        </authorList>
    </citation>
    <scope>NUCLEOTIDE SEQUENCE [LARGE SCALE GENOMIC DNA]</scope>
    <source>
        <strain evidence="2 3">Dej080120_10</strain>
    </source>
</reference>
<name>A0AA48H587_9RHOB</name>
<protein>
    <submittedName>
        <fullName evidence="2">Uncharacterized protein</fullName>
    </submittedName>
</protein>
<dbReference type="KEGG" id="rmai:MACH21_18590"/>
<sequence>MGDNAEFEKLSMLEARLAAALDRIAGGIGQMRAAPPIEDPGITSSAFEDAVIRAEAAEARAAELEARLAAFEAAAAPREESADTAEIERLTAQVAELEGRVTRLRAERAEAIAERDEARDIAEELQAAGGMGPDDRNMALRAEVQELRTINERLTKNLNRLRGENASDPNVLNKALVVELDALKAARASEAAELERILADMDRAGAGEGGHA</sequence>
<accession>A0AA48H587</accession>
<dbReference type="Proteomes" id="UP001337723">
    <property type="component" value="Chromosome"/>
</dbReference>
<gene>
    <name evidence="2" type="ORF">MACH21_18590</name>
</gene>
<keyword evidence="1" id="KW-0175">Coiled coil</keyword>
<evidence type="ECO:0000313" key="3">
    <source>
        <dbReference type="Proteomes" id="UP001337723"/>
    </source>
</evidence>